<comment type="caution">
    <text evidence="3">The sequence shown here is derived from an EMBL/GenBank/DDBJ whole genome shotgun (WGS) entry which is preliminary data.</text>
</comment>
<keyword evidence="1" id="KW-0175">Coiled coil</keyword>
<evidence type="ECO:0000256" key="2">
    <source>
        <dbReference type="SAM" id="MobiDB-lite"/>
    </source>
</evidence>
<reference evidence="3 4" key="1">
    <citation type="submission" date="2021-03" db="EMBL/GenBank/DDBJ databases">
        <title>Metabolic Capacity of the Antarctic Cyanobacterium Phormidium pseudopriestleyi that Sustains Oxygenic Photosynthesis in the Presence of Hydrogen Sulfide.</title>
        <authorList>
            <person name="Lumian J.E."/>
            <person name="Jungblut A.D."/>
            <person name="Dillon M.L."/>
            <person name="Hawes I."/>
            <person name="Doran P.T."/>
            <person name="Mackey T.J."/>
            <person name="Dick G.J."/>
            <person name="Grettenberger C.L."/>
            <person name="Sumner D.Y."/>
        </authorList>
    </citation>
    <scope>NUCLEOTIDE SEQUENCE [LARGE SCALE GENOMIC DNA]</scope>
    <source>
        <strain evidence="3 4">FRX01</strain>
    </source>
</reference>
<feature type="region of interest" description="Disordered" evidence="2">
    <location>
        <begin position="1"/>
        <end position="45"/>
    </location>
</feature>
<sequence length="181" mass="20452">MDSIEKLLEQIKAENENPGPKSPDQVQAKPTPKPGKLPSANPPKVMYNLDSLLEKVQSEAKEPKVQPSLNVNPIALESTSEGLGGHLDQLFGDVKQEVEAREQAEQLQREQERQEEAKKLERLKQKQRFGLAKRAQEWLKKLDPYSDEGFWFGQFAEHYSSKLEAAIAYLEANPSEKRGEG</sequence>
<dbReference type="InterPro" id="IPR058106">
    <property type="entry name" value="Slr1339"/>
</dbReference>
<gene>
    <name evidence="3" type="ORF">J0895_21225</name>
</gene>
<evidence type="ECO:0000256" key="1">
    <source>
        <dbReference type="SAM" id="Coils"/>
    </source>
</evidence>
<protein>
    <submittedName>
        <fullName evidence="3">Uncharacterized protein</fullName>
    </submittedName>
</protein>
<accession>A0ABS3FXK6</accession>
<name>A0ABS3FXK6_9CYAN</name>
<organism evidence="3 4">
    <name type="scientific">Phormidium pseudopriestleyi FRX01</name>
    <dbReference type="NCBI Taxonomy" id="1759528"/>
    <lineage>
        <taxon>Bacteria</taxon>
        <taxon>Bacillati</taxon>
        <taxon>Cyanobacteriota</taxon>
        <taxon>Cyanophyceae</taxon>
        <taxon>Oscillatoriophycideae</taxon>
        <taxon>Oscillatoriales</taxon>
        <taxon>Oscillatoriaceae</taxon>
        <taxon>Phormidium</taxon>
    </lineage>
</organism>
<feature type="coiled-coil region" evidence="1">
    <location>
        <begin position="94"/>
        <end position="126"/>
    </location>
</feature>
<keyword evidence="4" id="KW-1185">Reference proteome</keyword>
<evidence type="ECO:0000313" key="4">
    <source>
        <dbReference type="Proteomes" id="UP000664844"/>
    </source>
</evidence>
<dbReference type="Pfam" id="PF26643">
    <property type="entry name" value="Slr1339"/>
    <property type="match status" value="1"/>
</dbReference>
<feature type="compositionally biased region" description="Basic and acidic residues" evidence="2">
    <location>
        <begin position="1"/>
        <end position="15"/>
    </location>
</feature>
<evidence type="ECO:0000313" key="3">
    <source>
        <dbReference type="EMBL" id="MBO0351557.1"/>
    </source>
</evidence>
<dbReference type="RefSeq" id="WP_207089992.1">
    <property type="nucleotide sequence ID" value="NZ_JAFLQW010000558.1"/>
</dbReference>
<dbReference type="EMBL" id="JAFLQW010000558">
    <property type="protein sequence ID" value="MBO0351557.1"/>
    <property type="molecule type" value="Genomic_DNA"/>
</dbReference>
<dbReference type="NCBIfam" id="NF047397">
    <property type="entry name" value="slr1339_fam"/>
    <property type="match status" value="1"/>
</dbReference>
<dbReference type="Proteomes" id="UP000664844">
    <property type="component" value="Unassembled WGS sequence"/>
</dbReference>
<proteinExistence type="predicted"/>